<feature type="transmembrane region" description="Helical" evidence="6">
    <location>
        <begin position="109"/>
        <end position="126"/>
    </location>
</feature>
<comment type="caution">
    <text evidence="7">The sequence shown here is derived from an EMBL/GenBank/DDBJ whole genome shotgun (WGS) entry which is preliminary data.</text>
</comment>
<reference evidence="7 8" key="1">
    <citation type="submission" date="2020-01" db="EMBL/GenBank/DDBJ databases">
        <authorList>
            <person name="Gupta K D."/>
        </authorList>
    </citation>
    <scope>NUCLEOTIDE SEQUENCE [LARGE SCALE GENOMIC DNA]</scope>
</reference>
<feature type="region of interest" description="Disordered" evidence="5">
    <location>
        <begin position="451"/>
        <end position="550"/>
    </location>
</feature>
<dbReference type="PANTHER" id="PTHR11040:SF44">
    <property type="entry name" value="PROTEIN ZNTC-RELATED"/>
    <property type="match status" value="1"/>
</dbReference>
<keyword evidence="4 6" id="KW-0472">Membrane</keyword>
<dbReference type="OrthoDB" id="448280at2759"/>
<feature type="transmembrane region" description="Helical" evidence="6">
    <location>
        <begin position="395"/>
        <end position="418"/>
    </location>
</feature>
<dbReference type="Proteomes" id="UP000467700">
    <property type="component" value="Unassembled WGS sequence"/>
</dbReference>
<feature type="transmembrane region" description="Helical" evidence="6">
    <location>
        <begin position="138"/>
        <end position="159"/>
    </location>
</feature>
<feature type="region of interest" description="Disordered" evidence="5">
    <location>
        <begin position="647"/>
        <end position="700"/>
    </location>
</feature>
<dbReference type="GO" id="GO:0005886">
    <property type="term" value="C:plasma membrane"/>
    <property type="evidence" value="ECO:0007669"/>
    <property type="project" value="TreeGrafter"/>
</dbReference>
<sequence>MCEEHLDEPIIGQRWRDVYVLSYRGKVIGNREGIGKGIAYAFREKRRLSPTGEVALTSPDKTPRCALLPLTSITTHQRSFKMPTIPPIYLRATTLAAVVAVGVEPRMGVMGAILLVSLFAVSFPTISKQVPSLRIPGILFFIGKHFGTGVILATAFIHLLDDAFRSLQNPVLERWYGKVGKWTGLIILTSLLSIFLVEYVSTTYVEHLQDKPSAPPTPVDTPPTSPKPRTRSISRTRRRSRSRPLSPGSPPRSPRFPTLPPSMAATESTPLLIAAQPVPSGPKRSASLHFHPAHTFPVHHHHHHHLHHVFAQAKAVVGLPLEVLAGSPRICRLGLAQGRTRTHGRDCQHVLGPDSDSESSEESGLDEVEGSRGRRHSHEERQHHHRPVVGRRRQIVGVLVLQLGIMIHSLVIGLTLAVTSGSDFTSLTTAIIFHQLFEGLSLGIRIAALPPSTSKHGHGHSHEHEREHHYRHSGHDLEDVEEEPRGRSASSGSDREEARKARAAREQLAVNGGTLVHSPTQEESSSPRSPLLGASTKTRPRPPREPLPSNTGFWAALKRVLDVRCWGIWQKDIHWLQPTLSLLFAVTTPFGMGVGMMLWGGEKGKSDEAQMLLIQGVMSAISAGLLIYAATVEMIAGDFVYGDVDGHSHHHHGHGGPVDSQHVHHHHHSHDSSVDSMPGDVESLPSPSGPAPPPVLEKKAESTMMKRALAVASLFAGATMMVLVGLGE</sequence>
<feature type="region of interest" description="Disordered" evidence="5">
    <location>
        <begin position="209"/>
        <end position="264"/>
    </location>
</feature>
<dbReference type="EMBL" id="CACVBS010000045">
    <property type="protein sequence ID" value="CAA7264582.1"/>
    <property type="molecule type" value="Genomic_DNA"/>
</dbReference>
<keyword evidence="8" id="KW-1185">Reference proteome</keyword>
<dbReference type="GO" id="GO:0005385">
    <property type="term" value="F:zinc ion transmembrane transporter activity"/>
    <property type="evidence" value="ECO:0007669"/>
    <property type="project" value="TreeGrafter"/>
</dbReference>
<evidence type="ECO:0000313" key="7">
    <source>
        <dbReference type="EMBL" id="CAA7264582.1"/>
    </source>
</evidence>
<keyword evidence="3 6" id="KW-1133">Transmembrane helix</keyword>
<evidence type="ECO:0000256" key="6">
    <source>
        <dbReference type="SAM" id="Phobius"/>
    </source>
</evidence>
<feature type="compositionally biased region" description="Basic and acidic residues" evidence="5">
    <location>
        <begin position="369"/>
        <end position="382"/>
    </location>
</feature>
<feature type="compositionally biased region" description="Pro residues" evidence="5">
    <location>
        <begin position="213"/>
        <end position="226"/>
    </location>
</feature>
<feature type="compositionally biased region" description="Pro residues" evidence="5">
    <location>
        <begin position="247"/>
        <end position="260"/>
    </location>
</feature>
<proteinExistence type="predicted"/>
<feature type="transmembrane region" description="Helical" evidence="6">
    <location>
        <begin position="708"/>
        <end position="727"/>
    </location>
</feature>
<evidence type="ECO:0008006" key="9">
    <source>
        <dbReference type="Google" id="ProtNLM"/>
    </source>
</evidence>
<keyword evidence="2 6" id="KW-0812">Transmembrane</keyword>
<evidence type="ECO:0000256" key="5">
    <source>
        <dbReference type="SAM" id="MobiDB-lite"/>
    </source>
</evidence>
<feature type="region of interest" description="Disordered" evidence="5">
    <location>
        <begin position="342"/>
        <end position="388"/>
    </location>
</feature>
<organism evidence="7 8">
    <name type="scientific">Cyclocybe aegerita</name>
    <name type="common">Black poplar mushroom</name>
    <name type="synonym">Agrocybe aegerita</name>
    <dbReference type="NCBI Taxonomy" id="1973307"/>
    <lineage>
        <taxon>Eukaryota</taxon>
        <taxon>Fungi</taxon>
        <taxon>Dikarya</taxon>
        <taxon>Basidiomycota</taxon>
        <taxon>Agaricomycotina</taxon>
        <taxon>Agaricomycetes</taxon>
        <taxon>Agaricomycetidae</taxon>
        <taxon>Agaricales</taxon>
        <taxon>Agaricineae</taxon>
        <taxon>Bolbitiaceae</taxon>
        <taxon>Cyclocybe</taxon>
    </lineage>
</organism>
<evidence type="ECO:0000313" key="8">
    <source>
        <dbReference type="Proteomes" id="UP000467700"/>
    </source>
</evidence>
<feature type="compositionally biased region" description="Basic and acidic residues" evidence="5">
    <location>
        <begin position="493"/>
        <end position="505"/>
    </location>
</feature>
<feature type="compositionally biased region" description="Basic and acidic residues" evidence="5">
    <location>
        <begin position="460"/>
        <end position="477"/>
    </location>
</feature>
<feature type="transmembrane region" description="Helical" evidence="6">
    <location>
        <begin position="612"/>
        <end position="631"/>
    </location>
</feature>
<evidence type="ECO:0000256" key="3">
    <source>
        <dbReference type="ARBA" id="ARBA00022989"/>
    </source>
</evidence>
<feature type="compositionally biased region" description="Acidic residues" evidence="5">
    <location>
        <begin position="355"/>
        <end position="368"/>
    </location>
</feature>
<feature type="transmembrane region" description="Helical" evidence="6">
    <location>
        <begin position="424"/>
        <end position="448"/>
    </location>
</feature>
<feature type="transmembrane region" description="Helical" evidence="6">
    <location>
        <begin position="580"/>
        <end position="600"/>
    </location>
</feature>
<evidence type="ECO:0000256" key="2">
    <source>
        <dbReference type="ARBA" id="ARBA00022692"/>
    </source>
</evidence>
<evidence type="ECO:0000256" key="1">
    <source>
        <dbReference type="ARBA" id="ARBA00004141"/>
    </source>
</evidence>
<accession>A0A8S0X1W3</accession>
<name>A0A8S0X1W3_CYCAE</name>
<dbReference type="Pfam" id="PF02535">
    <property type="entry name" value="Zip"/>
    <property type="match status" value="2"/>
</dbReference>
<evidence type="ECO:0000256" key="4">
    <source>
        <dbReference type="ARBA" id="ARBA00023136"/>
    </source>
</evidence>
<dbReference type="AlphaFoldDB" id="A0A8S0X1W3"/>
<comment type="subcellular location">
    <subcellularLocation>
        <location evidence="1">Membrane</location>
        <topology evidence="1">Multi-pass membrane protein</topology>
    </subcellularLocation>
</comment>
<protein>
    <recommendedName>
        <fullName evidence="9">Zinc/iron permease</fullName>
    </recommendedName>
</protein>
<feature type="compositionally biased region" description="Polar residues" evidence="5">
    <location>
        <begin position="517"/>
        <end position="528"/>
    </location>
</feature>
<feature type="compositionally biased region" description="Basic residues" evidence="5">
    <location>
        <begin position="228"/>
        <end position="242"/>
    </location>
</feature>
<dbReference type="PANTHER" id="PTHR11040">
    <property type="entry name" value="ZINC/IRON TRANSPORTER"/>
    <property type="match status" value="1"/>
</dbReference>
<dbReference type="InterPro" id="IPR003689">
    <property type="entry name" value="ZIP"/>
</dbReference>
<gene>
    <name evidence="7" type="ORF">AAE3_LOCUS6721</name>
</gene>
<feature type="transmembrane region" description="Helical" evidence="6">
    <location>
        <begin position="179"/>
        <end position="201"/>
    </location>
</feature>